<name>A0ABW3F849_9PROT</name>
<evidence type="ECO:0000313" key="1">
    <source>
        <dbReference type="EMBL" id="MFD0914627.1"/>
    </source>
</evidence>
<proteinExistence type="predicted"/>
<organism evidence="1 2">
    <name type="scientific">Methylophilus luteus</name>
    <dbReference type="NCBI Taxonomy" id="640108"/>
    <lineage>
        <taxon>Bacteria</taxon>
        <taxon>Pseudomonadati</taxon>
        <taxon>Pseudomonadota</taxon>
        <taxon>Betaproteobacteria</taxon>
        <taxon>Nitrosomonadales</taxon>
        <taxon>Methylophilaceae</taxon>
        <taxon>Methylophilus</taxon>
    </lineage>
</organism>
<dbReference type="EMBL" id="JBHTKB010000003">
    <property type="protein sequence ID" value="MFD0914627.1"/>
    <property type="molecule type" value="Genomic_DNA"/>
</dbReference>
<evidence type="ECO:0000313" key="2">
    <source>
        <dbReference type="Proteomes" id="UP001597128"/>
    </source>
</evidence>
<dbReference type="RefSeq" id="WP_379058686.1">
    <property type="nucleotide sequence ID" value="NZ_JBHTKB010000003.1"/>
</dbReference>
<sequence length="199" mass="21927">MHSVYARSDRSLLAVLAGGLLLMILPALQHVFWAAQTQVLDQPAPHFTSNIAAMLSLPAINMQAKNADTLFKPAKQQPPSPQQQAQTEYIPAKAAVAYTRPWQLQILRPPLAALMRGKIADGYQHLRSGQLALARQAFLTALTRDTHSVEAMQGMLLLARQAGDSQSEADYLERLRLEIPYYEHDPESASQADSDQGQS</sequence>
<comment type="caution">
    <text evidence="1">The sequence shown here is derived from an EMBL/GenBank/DDBJ whole genome shotgun (WGS) entry which is preliminary data.</text>
</comment>
<reference evidence="2" key="1">
    <citation type="journal article" date="2019" name="Int. J. Syst. Evol. Microbiol.">
        <title>The Global Catalogue of Microorganisms (GCM) 10K type strain sequencing project: providing services to taxonomists for standard genome sequencing and annotation.</title>
        <authorList>
            <consortium name="The Broad Institute Genomics Platform"/>
            <consortium name="The Broad Institute Genome Sequencing Center for Infectious Disease"/>
            <person name="Wu L."/>
            <person name="Ma J."/>
        </authorList>
    </citation>
    <scope>NUCLEOTIDE SEQUENCE [LARGE SCALE GENOMIC DNA]</scope>
    <source>
        <strain evidence="2">CCUG 58412</strain>
    </source>
</reference>
<evidence type="ECO:0008006" key="3">
    <source>
        <dbReference type="Google" id="ProtNLM"/>
    </source>
</evidence>
<keyword evidence="2" id="KW-1185">Reference proteome</keyword>
<gene>
    <name evidence="1" type="ORF">ACFQ1Z_13790</name>
</gene>
<dbReference type="Proteomes" id="UP001597128">
    <property type="component" value="Unassembled WGS sequence"/>
</dbReference>
<protein>
    <recommendedName>
        <fullName evidence="3">MxaK protein</fullName>
    </recommendedName>
</protein>
<accession>A0ABW3F849</accession>